<evidence type="ECO:0000313" key="2">
    <source>
        <dbReference type="Proteomes" id="UP000016932"/>
    </source>
</evidence>
<dbReference type="HOGENOM" id="CLU_039184_1_1_1"/>
<dbReference type="InterPro" id="IPR013078">
    <property type="entry name" value="His_Pase_superF_clade-1"/>
</dbReference>
<dbReference type="AlphaFoldDB" id="N1QCN1"/>
<dbReference type="PANTHER" id="PTHR48100:SF54">
    <property type="entry name" value="PHOSPHATASE SPAC5H10.03-RELATED"/>
    <property type="match status" value="1"/>
</dbReference>
<dbReference type="VEuPathDB" id="FungiDB:MYCFIDRAFT_121120"/>
<dbReference type="EMBL" id="KB446555">
    <property type="protein sequence ID" value="EME89158.1"/>
    <property type="molecule type" value="Genomic_DNA"/>
</dbReference>
<sequence>MAPTSRIFLTRHAQAESNVDLDYSIPDAPLTALGKKQAASLALQIPKLQEEIDLVLSSPLKRTLQTTKLAWAPAIQRLGGLSKVLCLPQAQECNGWPCDTGSSKDTLLADPEFAEFDLSLLTPDWTSKQGFYAIDIVSLHKRAQWVRQFLRDRPEKNIVLVAHGDFLRTITREADRFSTYPWKNAE</sequence>
<dbReference type="Pfam" id="PF00300">
    <property type="entry name" value="His_Phos_1"/>
    <property type="match status" value="1"/>
</dbReference>
<dbReference type="PANTHER" id="PTHR48100">
    <property type="entry name" value="BROAD-SPECIFICITY PHOSPHATASE YOR283W-RELATED"/>
    <property type="match status" value="1"/>
</dbReference>
<keyword evidence="2" id="KW-1185">Reference proteome</keyword>
<gene>
    <name evidence="1" type="ORF">MYCFIDRAFT_121120</name>
</gene>
<evidence type="ECO:0008006" key="3">
    <source>
        <dbReference type="Google" id="ProtNLM"/>
    </source>
</evidence>
<dbReference type="GO" id="GO:0005737">
    <property type="term" value="C:cytoplasm"/>
    <property type="evidence" value="ECO:0007669"/>
    <property type="project" value="TreeGrafter"/>
</dbReference>
<feature type="non-terminal residue" evidence="1">
    <location>
        <position position="186"/>
    </location>
</feature>
<dbReference type="SMART" id="SM00855">
    <property type="entry name" value="PGAM"/>
    <property type="match status" value="1"/>
</dbReference>
<organism evidence="1 2">
    <name type="scientific">Pseudocercospora fijiensis (strain CIRAD86)</name>
    <name type="common">Black leaf streak disease fungus</name>
    <name type="synonym">Mycosphaerella fijiensis</name>
    <dbReference type="NCBI Taxonomy" id="383855"/>
    <lineage>
        <taxon>Eukaryota</taxon>
        <taxon>Fungi</taxon>
        <taxon>Dikarya</taxon>
        <taxon>Ascomycota</taxon>
        <taxon>Pezizomycotina</taxon>
        <taxon>Dothideomycetes</taxon>
        <taxon>Dothideomycetidae</taxon>
        <taxon>Mycosphaerellales</taxon>
        <taxon>Mycosphaerellaceae</taxon>
        <taxon>Pseudocercospora</taxon>
    </lineage>
</organism>
<dbReference type="GO" id="GO:0016791">
    <property type="term" value="F:phosphatase activity"/>
    <property type="evidence" value="ECO:0007669"/>
    <property type="project" value="TreeGrafter"/>
</dbReference>
<dbReference type="RefSeq" id="XP_007921901.1">
    <property type="nucleotide sequence ID" value="XM_007923710.1"/>
</dbReference>
<reference evidence="1 2" key="1">
    <citation type="journal article" date="2012" name="PLoS Pathog.">
        <title>Diverse lifestyles and strategies of plant pathogenesis encoded in the genomes of eighteen Dothideomycetes fungi.</title>
        <authorList>
            <person name="Ohm R.A."/>
            <person name="Feau N."/>
            <person name="Henrissat B."/>
            <person name="Schoch C.L."/>
            <person name="Horwitz B.A."/>
            <person name="Barry K.W."/>
            <person name="Condon B.J."/>
            <person name="Copeland A.C."/>
            <person name="Dhillon B."/>
            <person name="Glaser F."/>
            <person name="Hesse C.N."/>
            <person name="Kosti I."/>
            <person name="LaButti K."/>
            <person name="Lindquist E.A."/>
            <person name="Lucas S."/>
            <person name="Salamov A.A."/>
            <person name="Bradshaw R.E."/>
            <person name="Ciuffetti L."/>
            <person name="Hamelin R.C."/>
            <person name="Kema G.H.J."/>
            <person name="Lawrence C."/>
            <person name="Scott J.A."/>
            <person name="Spatafora J.W."/>
            <person name="Turgeon B.G."/>
            <person name="de Wit P.J.G.M."/>
            <person name="Zhong S."/>
            <person name="Goodwin S.B."/>
            <person name="Grigoriev I.V."/>
        </authorList>
    </citation>
    <scope>NUCLEOTIDE SEQUENCE [LARGE SCALE GENOMIC DNA]</scope>
    <source>
        <strain evidence="1 2">CIRAD86</strain>
    </source>
</reference>
<dbReference type="Proteomes" id="UP000016932">
    <property type="component" value="Unassembled WGS sequence"/>
</dbReference>
<name>N1QCN1_PSEFD</name>
<dbReference type="Gene3D" id="3.40.50.1240">
    <property type="entry name" value="Phosphoglycerate mutase-like"/>
    <property type="match status" value="1"/>
</dbReference>
<dbReference type="OrthoDB" id="496981at2759"/>
<dbReference type="KEGG" id="pfj:MYCFIDRAFT_121120"/>
<dbReference type="GeneID" id="19330438"/>
<protein>
    <recommendedName>
        <fullName evidence="3">Phosphoglycerate mutase-like protein</fullName>
    </recommendedName>
</protein>
<dbReference type="eggNOG" id="KOG4754">
    <property type="taxonomic scope" value="Eukaryota"/>
</dbReference>
<evidence type="ECO:0000313" key="1">
    <source>
        <dbReference type="EMBL" id="EME89158.1"/>
    </source>
</evidence>
<dbReference type="InterPro" id="IPR029033">
    <property type="entry name" value="His_PPase_superfam"/>
</dbReference>
<dbReference type="CDD" id="cd07067">
    <property type="entry name" value="HP_PGM_like"/>
    <property type="match status" value="1"/>
</dbReference>
<proteinExistence type="predicted"/>
<accession>N1QCN1</accession>
<dbReference type="SUPFAM" id="SSF53254">
    <property type="entry name" value="Phosphoglycerate mutase-like"/>
    <property type="match status" value="1"/>
</dbReference>
<dbReference type="InterPro" id="IPR050275">
    <property type="entry name" value="PGM_Phosphatase"/>
</dbReference>